<comment type="caution">
    <text evidence="2">The sequence shown here is derived from an EMBL/GenBank/DDBJ whole genome shotgun (WGS) entry which is preliminary data.</text>
</comment>
<evidence type="ECO:0000313" key="2">
    <source>
        <dbReference type="EMBL" id="KAB2589844.1"/>
    </source>
</evidence>
<dbReference type="Proteomes" id="UP000326907">
    <property type="component" value="Unassembled WGS sequence"/>
</dbReference>
<dbReference type="AlphaFoldDB" id="A0A5N5EV62"/>
<feature type="region of interest" description="Disordered" evidence="1">
    <location>
        <begin position="28"/>
        <end position="53"/>
    </location>
</feature>
<evidence type="ECO:0000256" key="1">
    <source>
        <dbReference type="SAM" id="MobiDB-lite"/>
    </source>
</evidence>
<proteinExistence type="predicted"/>
<protein>
    <submittedName>
        <fullName evidence="2">Uncharacterized protein</fullName>
    </submittedName>
</protein>
<organism evidence="2 3">
    <name type="scientific">Streptomyces arboris</name>
    <dbReference type="NCBI Taxonomy" id="2600619"/>
    <lineage>
        <taxon>Bacteria</taxon>
        <taxon>Bacillati</taxon>
        <taxon>Actinomycetota</taxon>
        <taxon>Actinomycetes</taxon>
        <taxon>Kitasatosporales</taxon>
        <taxon>Streptomycetaceae</taxon>
        <taxon>Streptomyces</taxon>
    </lineage>
</organism>
<feature type="compositionally biased region" description="Low complexity" evidence="1">
    <location>
        <begin position="42"/>
        <end position="53"/>
    </location>
</feature>
<accession>A0A5N5EV62</accession>
<name>A0A5N5EV62_9ACTN</name>
<keyword evidence="3" id="KW-1185">Reference proteome</keyword>
<evidence type="ECO:0000313" key="3">
    <source>
        <dbReference type="Proteomes" id="UP000326907"/>
    </source>
</evidence>
<sequence length="53" mass="5704">MMIEQRGIVNQMRWLAESGVLDRSTTVRSCCSPTANRPPGPASRASSSGPPRC</sequence>
<dbReference type="EMBL" id="VYUA01000026">
    <property type="protein sequence ID" value="KAB2589844.1"/>
    <property type="molecule type" value="Genomic_DNA"/>
</dbReference>
<gene>
    <name evidence="2" type="ORF">F5983_25055</name>
</gene>
<reference evidence="2 3" key="1">
    <citation type="submission" date="2019-09" db="EMBL/GenBank/DDBJ databases">
        <authorList>
            <person name="Liu P."/>
        </authorList>
    </citation>
    <scope>NUCLEOTIDE SEQUENCE [LARGE SCALE GENOMIC DNA]</scope>
    <source>
        <strain evidence="2 3">TRM68085</strain>
    </source>
</reference>